<evidence type="ECO:0000313" key="1">
    <source>
        <dbReference type="EMBL" id="KAK3607266.1"/>
    </source>
</evidence>
<evidence type="ECO:0000313" key="2">
    <source>
        <dbReference type="Proteomes" id="UP001195483"/>
    </source>
</evidence>
<protein>
    <submittedName>
        <fullName evidence="1">Uncharacterized protein</fullName>
    </submittedName>
</protein>
<dbReference type="EMBL" id="JAEAOA010000195">
    <property type="protein sequence ID" value="KAK3607266.1"/>
    <property type="molecule type" value="Genomic_DNA"/>
</dbReference>
<dbReference type="SUPFAM" id="SSF53822">
    <property type="entry name" value="Periplasmic binding protein-like I"/>
    <property type="match status" value="1"/>
</dbReference>
<accession>A0AAE0TBI0</accession>
<dbReference type="Proteomes" id="UP001195483">
    <property type="component" value="Unassembled WGS sequence"/>
</dbReference>
<dbReference type="InterPro" id="IPR028082">
    <property type="entry name" value="Peripla_BP_I"/>
</dbReference>
<dbReference type="Gene3D" id="3.40.50.2300">
    <property type="match status" value="1"/>
</dbReference>
<name>A0AAE0TBI0_9BIVA</name>
<comment type="caution">
    <text evidence="1">The sequence shown here is derived from an EMBL/GenBank/DDBJ whole genome shotgun (WGS) entry which is preliminary data.</text>
</comment>
<reference evidence="1" key="1">
    <citation type="journal article" date="2021" name="Genome Biol. Evol.">
        <title>A High-Quality Reference Genome for a Parasitic Bivalve with Doubly Uniparental Inheritance (Bivalvia: Unionida).</title>
        <authorList>
            <person name="Smith C.H."/>
        </authorList>
    </citation>
    <scope>NUCLEOTIDE SEQUENCE</scope>
    <source>
        <strain evidence="1">CHS0354</strain>
    </source>
</reference>
<sequence>MNEVVRNQGSPYAPYLYDATYLYGLWINYTITNNISVRDGKKLFAFAANTTFMGKEERFI</sequence>
<organism evidence="1 2">
    <name type="scientific">Potamilus streckersoni</name>
    <dbReference type="NCBI Taxonomy" id="2493646"/>
    <lineage>
        <taxon>Eukaryota</taxon>
        <taxon>Metazoa</taxon>
        <taxon>Spiralia</taxon>
        <taxon>Lophotrochozoa</taxon>
        <taxon>Mollusca</taxon>
        <taxon>Bivalvia</taxon>
        <taxon>Autobranchia</taxon>
        <taxon>Heteroconchia</taxon>
        <taxon>Palaeoheterodonta</taxon>
        <taxon>Unionida</taxon>
        <taxon>Unionoidea</taxon>
        <taxon>Unionidae</taxon>
        <taxon>Ambleminae</taxon>
        <taxon>Lampsilini</taxon>
        <taxon>Potamilus</taxon>
    </lineage>
</organism>
<proteinExistence type="predicted"/>
<keyword evidence="2" id="KW-1185">Reference proteome</keyword>
<gene>
    <name evidence="1" type="ORF">CHS0354_002243</name>
</gene>
<dbReference type="AlphaFoldDB" id="A0AAE0TBI0"/>
<reference evidence="1" key="2">
    <citation type="journal article" date="2021" name="Genome Biol. Evol.">
        <title>Developing a high-quality reference genome for a parasitic bivalve with doubly uniparental inheritance (Bivalvia: Unionida).</title>
        <authorList>
            <person name="Smith C.H."/>
        </authorList>
    </citation>
    <scope>NUCLEOTIDE SEQUENCE</scope>
    <source>
        <strain evidence="1">CHS0354</strain>
        <tissue evidence="1">Mantle</tissue>
    </source>
</reference>
<reference evidence="1" key="3">
    <citation type="submission" date="2023-05" db="EMBL/GenBank/DDBJ databases">
        <authorList>
            <person name="Smith C.H."/>
        </authorList>
    </citation>
    <scope>NUCLEOTIDE SEQUENCE</scope>
    <source>
        <strain evidence="1">CHS0354</strain>
        <tissue evidence="1">Mantle</tissue>
    </source>
</reference>